<evidence type="ECO:0000313" key="4">
    <source>
        <dbReference type="EMBL" id="GHG01755.1"/>
    </source>
</evidence>
<reference evidence="4" key="2">
    <citation type="submission" date="2020-09" db="EMBL/GenBank/DDBJ databases">
        <authorList>
            <person name="Sun Q."/>
            <person name="Kim S."/>
        </authorList>
    </citation>
    <scope>NUCLEOTIDE SEQUENCE</scope>
    <source>
        <strain evidence="4">KCTC 42731</strain>
    </source>
</reference>
<dbReference type="Gene3D" id="3.40.1080.10">
    <property type="entry name" value="Glutaconate Coenzyme A-transferase"/>
    <property type="match status" value="1"/>
</dbReference>
<dbReference type="GO" id="GO:0006083">
    <property type="term" value="P:acetate metabolic process"/>
    <property type="evidence" value="ECO:0007669"/>
    <property type="project" value="InterPro"/>
</dbReference>
<dbReference type="InterPro" id="IPR026888">
    <property type="entry name" value="AcetylCoA_hyd_C"/>
</dbReference>
<dbReference type="PANTHER" id="PTHR21432:SF20">
    <property type="entry name" value="ACETYL-COA HYDROLASE"/>
    <property type="match status" value="1"/>
</dbReference>
<name>A0A919BP75_9GAMM</name>
<evidence type="ECO:0000256" key="2">
    <source>
        <dbReference type="ARBA" id="ARBA00022679"/>
    </source>
</evidence>
<gene>
    <name evidence="4" type="ORF">GCM10017161_33150</name>
</gene>
<dbReference type="Gene3D" id="3.40.1080.20">
    <property type="entry name" value="Acetyl-CoA hydrolase/transferase C-terminal domain"/>
    <property type="match status" value="1"/>
</dbReference>
<keyword evidence="2" id="KW-0808">Transferase</keyword>
<proteinExistence type="inferred from homology"/>
<dbReference type="SUPFAM" id="SSF100950">
    <property type="entry name" value="NagB/RpiA/CoA transferase-like"/>
    <property type="match status" value="2"/>
</dbReference>
<dbReference type="PROSITE" id="PS51186">
    <property type="entry name" value="GNAT"/>
    <property type="match status" value="1"/>
</dbReference>
<reference evidence="4" key="1">
    <citation type="journal article" date="2014" name="Int. J. Syst. Evol. Microbiol.">
        <title>Complete genome sequence of Corynebacterium casei LMG S-19264T (=DSM 44701T), isolated from a smear-ripened cheese.</title>
        <authorList>
            <consortium name="US DOE Joint Genome Institute (JGI-PGF)"/>
            <person name="Walter F."/>
            <person name="Albersmeier A."/>
            <person name="Kalinowski J."/>
            <person name="Ruckert C."/>
        </authorList>
    </citation>
    <scope>NUCLEOTIDE SEQUENCE</scope>
    <source>
        <strain evidence="4">KCTC 42731</strain>
    </source>
</reference>
<feature type="domain" description="N-acetyltransferase" evidence="3">
    <location>
        <begin position="466"/>
        <end position="621"/>
    </location>
</feature>
<dbReference type="Gene3D" id="3.30.750.70">
    <property type="entry name" value="4-hydroxybutyrate coenzyme like domains"/>
    <property type="match status" value="1"/>
</dbReference>
<dbReference type="Pfam" id="PF13302">
    <property type="entry name" value="Acetyltransf_3"/>
    <property type="match status" value="1"/>
</dbReference>
<comment type="caution">
    <text evidence="4">The sequence shown here is derived from an EMBL/GenBank/DDBJ whole genome shotgun (WGS) entry which is preliminary data.</text>
</comment>
<dbReference type="PANTHER" id="PTHR21432">
    <property type="entry name" value="ACETYL-COA HYDROLASE-RELATED"/>
    <property type="match status" value="1"/>
</dbReference>
<dbReference type="InterPro" id="IPR037171">
    <property type="entry name" value="NagB/RpiA_transferase-like"/>
</dbReference>
<dbReference type="AlphaFoldDB" id="A0A919BP75"/>
<dbReference type="InterPro" id="IPR000182">
    <property type="entry name" value="GNAT_dom"/>
</dbReference>
<dbReference type="Pfam" id="PF13336">
    <property type="entry name" value="AcetylCoA_hyd_C"/>
    <property type="match status" value="1"/>
</dbReference>
<dbReference type="InterPro" id="IPR016181">
    <property type="entry name" value="Acyl_CoA_acyltransferase"/>
</dbReference>
<evidence type="ECO:0000256" key="1">
    <source>
        <dbReference type="ARBA" id="ARBA00009632"/>
    </source>
</evidence>
<dbReference type="GO" id="GO:0008775">
    <property type="term" value="F:acetate CoA-transferase activity"/>
    <property type="evidence" value="ECO:0007669"/>
    <property type="project" value="InterPro"/>
</dbReference>
<protein>
    <recommendedName>
        <fullName evidence="3">N-acetyltransferase domain-containing protein</fullName>
    </recommendedName>
</protein>
<dbReference type="Proteomes" id="UP000623842">
    <property type="component" value="Unassembled WGS sequence"/>
</dbReference>
<accession>A0A919BP75</accession>
<dbReference type="SUPFAM" id="SSF55729">
    <property type="entry name" value="Acyl-CoA N-acyltransferases (Nat)"/>
    <property type="match status" value="1"/>
</dbReference>
<dbReference type="GO" id="GO:0016747">
    <property type="term" value="F:acyltransferase activity, transferring groups other than amino-acyl groups"/>
    <property type="evidence" value="ECO:0007669"/>
    <property type="project" value="InterPro"/>
</dbReference>
<dbReference type="Gene3D" id="3.40.630.30">
    <property type="match status" value="1"/>
</dbReference>
<keyword evidence="5" id="KW-1185">Reference proteome</keyword>
<dbReference type="InterPro" id="IPR003702">
    <property type="entry name" value="ActCoA_hydro_N"/>
</dbReference>
<dbReference type="EMBL" id="BNCK01000008">
    <property type="protein sequence ID" value="GHG01755.1"/>
    <property type="molecule type" value="Genomic_DNA"/>
</dbReference>
<sequence>MEEIEKNLVMQLTDKSGTPVLWQDFIKSGNRIFIGSNAAVPNALVDNLIDNSAHLHDIETVHILTFSDNVWAKPEHKDLFKVNSFFIGGKNVREAISEGRADYTPCFISEIPTLFKQNILPLDAALVMVSPPDEYGYCSLGVSVDVVAAAVKSAKYVIAQLNPLMPRTNGHSFIHVNQIHAWLEAEQKLPEIPDAVMDQVSERIGQYTATLVENGATIQVGIGKIPNAVLKYLANHKDLGVHSEMISDGIIDLMLSGVINNRRKTFHKGKTVVTFCIGTQRLYDFVDKNQHVEFYPSEHINSPVNIAKNDNMVAINSAIEVDLTGQVVSDSIGYQFYSGIGGQVDFVRGAWLSKGGKPIIALPSTTKDGEISRIVAHITEGGGVVTSRGHVAYVVTEYGIADLVGKSIRERALELIRIAHPKFRESLLQEVRKHYWVPPYQDNTPTSVPELGSVELKKFTLGGERFILRPLFPSDERRLQEFFYSHTKETLMMRYNHHMTQMTRESSCKLVSVNQHQDLALCFTKRDHLGEVIQAVGRYYYIEAINAAEVAFVIRETQRSKGMATTLLLQMIKIAKKRNLSKLLACVRRDNAPMLKVFENAGFVKGYSEDFDEISLSLNIEEQPEEQETDDEQG</sequence>
<evidence type="ECO:0000313" key="5">
    <source>
        <dbReference type="Proteomes" id="UP000623842"/>
    </source>
</evidence>
<comment type="similarity">
    <text evidence="1">Belongs to the acetyl-CoA hydrolase/transferase family.</text>
</comment>
<dbReference type="Pfam" id="PF02550">
    <property type="entry name" value="AcetylCoA_hydro"/>
    <property type="match status" value="1"/>
</dbReference>
<organism evidence="4 5">
    <name type="scientific">Thalassotalea marina</name>
    <dbReference type="NCBI Taxonomy" id="1673741"/>
    <lineage>
        <taxon>Bacteria</taxon>
        <taxon>Pseudomonadati</taxon>
        <taxon>Pseudomonadota</taxon>
        <taxon>Gammaproteobacteria</taxon>
        <taxon>Alteromonadales</taxon>
        <taxon>Colwelliaceae</taxon>
        <taxon>Thalassotalea</taxon>
    </lineage>
</organism>
<dbReference type="InterPro" id="IPR046433">
    <property type="entry name" value="ActCoA_hydro"/>
</dbReference>
<dbReference type="InterPro" id="IPR038460">
    <property type="entry name" value="AcetylCoA_hyd_C_sf"/>
</dbReference>
<evidence type="ECO:0000259" key="3">
    <source>
        <dbReference type="PROSITE" id="PS51186"/>
    </source>
</evidence>